<dbReference type="GO" id="GO:0034237">
    <property type="term" value="F:protein kinase A regulatory subunit binding"/>
    <property type="evidence" value="ECO:0007669"/>
    <property type="project" value="TreeGrafter"/>
</dbReference>
<dbReference type="PANTHER" id="PTHR12190">
    <property type="entry name" value="A-KINASE ANCHOR PROTEIN AKAP 8"/>
    <property type="match status" value="1"/>
</dbReference>
<comment type="subcellular location">
    <subcellularLocation>
        <location evidence="1">Nucleus</location>
    </subcellularLocation>
</comment>
<feature type="region of interest" description="Disordered" evidence="8">
    <location>
        <begin position="253"/>
        <end position="369"/>
    </location>
</feature>
<keyword evidence="2" id="KW-0479">Metal-binding</keyword>
<sequence length="369" mass="42930">MAISDRRCNRLRERCNSKYRLPSIKTYMSQYHFSLSSKNEGEGDGAEDEERKEESEKGALTIQEEISQIKRKLQAGKKTQERQKKRYRDRMVERIQFVCSLCKYRTFYEDEMTNHLESKFHKEHFTFVGTKLPKQTADFLQEYVTNKTKKTEERRKAIEDINAVIQQIYKDQDLTQDISMEHFVKKVEAAHCVACDLFIPMQYGIIQKHLKSLDHNHNRRAMMEQSKKSSLVVARSILNNKLISKKLERYLKGENPFTDDPEEKEEHEESEAGTSGIIEEGAAEGEGNLNEEQSKSDDNPSEENPVADESAENKGDGEELQGQMEEWNLTTSQESFATEQNPEHEEKEKEKTEETQDIVPSEKMEPPDE</sequence>
<feature type="compositionally biased region" description="Low complexity" evidence="8">
    <location>
        <begin position="272"/>
        <end position="291"/>
    </location>
</feature>
<evidence type="ECO:0000259" key="9">
    <source>
        <dbReference type="PROSITE" id="PS51799"/>
    </source>
</evidence>
<feature type="region of interest" description="Disordered" evidence="8">
    <location>
        <begin position="36"/>
        <end position="60"/>
    </location>
</feature>
<keyword evidence="3" id="KW-0677">Repeat</keyword>
<evidence type="ECO:0000313" key="11">
    <source>
        <dbReference type="RefSeq" id="XP_026532799.1"/>
    </source>
</evidence>
<feature type="compositionally biased region" description="Acidic residues" evidence="8">
    <location>
        <begin position="42"/>
        <end position="51"/>
    </location>
</feature>
<accession>A0A6J1UYT8</accession>
<feature type="compositionally biased region" description="Basic and acidic residues" evidence="8">
    <location>
        <begin position="341"/>
        <end position="369"/>
    </location>
</feature>
<evidence type="ECO:0000256" key="6">
    <source>
        <dbReference type="ARBA" id="ARBA00023242"/>
    </source>
</evidence>
<feature type="compositionally biased region" description="Polar residues" evidence="8">
    <location>
        <begin position="328"/>
        <end position="337"/>
    </location>
</feature>
<gene>
    <name evidence="11" type="primary">LOC113418232</name>
</gene>
<keyword evidence="4 7" id="KW-0863">Zinc-finger</keyword>
<feature type="compositionally biased region" description="Acidic residues" evidence="8">
    <location>
        <begin position="299"/>
        <end position="310"/>
    </location>
</feature>
<evidence type="ECO:0000256" key="1">
    <source>
        <dbReference type="ARBA" id="ARBA00004123"/>
    </source>
</evidence>
<evidence type="ECO:0000256" key="7">
    <source>
        <dbReference type="PROSITE-ProRule" id="PRU01140"/>
    </source>
</evidence>
<dbReference type="RefSeq" id="XP_026532799.1">
    <property type="nucleotide sequence ID" value="XM_026677014.1"/>
</dbReference>
<dbReference type="AlphaFoldDB" id="A0A6J1UYT8"/>
<dbReference type="Pfam" id="PF04988">
    <property type="entry name" value="AKAP95"/>
    <property type="match status" value="1"/>
</dbReference>
<dbReference type="PROSITE" id="PS51799">
    <property type="entry name" value="ZF_C2H2_AKAP95"/>
    <property type="match status" value="2"/>
</dbReference>
<proteinExistence type="inferred from homology"/>
<dbReference type="InterPro" id="IPR007071">
    <property type="entry name" value="AKAP95"/>
</dbReference>
<dbReference type="GO" id="GO:0003677">
    <property type="term" value="F:DNA binding"/>
    <property type="evidence" value="ECO:0007669"/>
    <property type="project" value="InterPro"/>
</dbReference>
<name>A0A6J1UYT8_9SAUR</name>
<keyword evidence="10" id="KW-1185">Reference proteome</keyword>
<dbReference type="KEGG" id="nss:113418232"/>
<dbReference type="GO" id="GO:0008270">
    <property type="term" value="F:zinc ion binding"/>
    <property type="evidence" value="ECO:0007669"/>
    <property type="project" value="UniProtKB-KW"/>
</dbReference>
<protein>
    <submittedName>
        <fullName evidence="11">A-kinase anchor protein 8-like</fullName>
    </submittedName>
</protein>
<dbReference type="PANTHER" id="PTHR12190:SF4">
    <property type="entry name" value="A-KINASE ANCHOR PROTEIN 8-LIKE"/>
    <property type="match status" value="1"/>
</dbReference>
<evidence type="ECO:0000313" key="10">
    <source>
        <dbReference type="Proteomes" id="UP000504612"/>
    </source>
</evidence>
<feature type="compositionally biased region" description="Acidic residues" evidence="8">
    <location>
        <begin position="257"/>
        <end position="271"/>
    </location>
</feature>
<dbReference type="GO" id="GO:0016363">
    <property type="term" value="C:nuclear matrix"/>
    <property type="evidence" value="ECO:0007669"/>
    <property type="project" value="TreeGrafter"/>
</dbReference>
<evidence type="ECO:0000256" key="8">
    <source>
        <dbReference type="SAM" id="MobiDB-lite"/>
    </source>
</evidence>
<organism evidence="10 11">
    <name type="scientific">Notechis scutatus</name>
    <name type="common">mainland tiger snake</name>
    <dbReference type="NCBI Taxonomy" id="8663"/>
    <lineage>
        <taxon>Eukaryota</taxon>
        <taxon>Metazoa</taxon>
        <taxon>Chordata</taxon>
        <taxon>Craniata</taxon>
        <taxon>Vertebrata</taxon>
        <taxon>Euteleostomi</taxon>
        <taxon>Lepidosauria</taxon>
        <taxon>Squamata</taxon>
        <taxon>Bifurcata</taxon>
        <taxon>Unidentata</taxon>
        <taxon>Episquamata</taxon>
        <taxon>Toxicofera</taxon>
        <taxon>Serpentes</taxon>
        <taxon>Colubroidea</taxon>
        <taxon>Elapidae</taxon>
        <taxon>Hydrophiinae</taxon>
        <taxon>Notechis</taxon>
    </lineage>
</organism>
<evidence type="ECO:0000256" key="5">
    <source>
        <dbReference type="ARBA" id="ARBA00022833"/>
    </source>
</evidence>
<keyword evidence="5" id="KW-0862">Zinc</keyword>
<feature type="domain" description="C2H2 AKAP95-type" evidence="9">
    <location>
        <begin position="192"/>
        <end position="215"/>
    </location>
</feature>
<dbReference type="InterPro" id="IPR034736">
    <property type="entry name" value="ZF_C2H2_AKAP95"/>
</dbReference>
<evidence type="ECO:0000256" key="4">
    <source>
        <dbReference type="ARBA" id="ARBA00022771"/>
    </source>
</evidence>
<evidence type="ECO:0000256" key="3">
    <source>
        <dbReference type="ARBA" id="ARBA00022737"/>
    </source>
</evidence>
<comment type="similarity">
    <text evidence="7">Belongs to the AKAP95 family.</text>
</comment>
<evidence type="ECO:0000256" key="2">
    <source>
        <dbReference type="ARBA" id="ARBA00022723"/>
    </source>
</evidence>
<dbReference type="Proteomes" id="UP000504612">
    <property type="component" value="Unplaced"/>
</dbReference>
<dbReference type="GeneID" id="113418232"/>
<reference evidence="11" key="1">
    <citation type="submission" date="2025-08" db="UniProtKB">
        <authorList>
            <consortium name="RefSeq"/>
        </authorList>
    </citation>
    <scope>IDENTIFICATION</scope>
</reference>
<keyword evidence="6" id="KW-0539">Nucleus</keyword>
<feature type="domain" description="C2H2 AKAP95-type" evidence="9">
    <location>
        <begin position="99"/>
        <end position="121"/>
    </location>
</feature>